<evidence type="ECO:0000256" key="5">
    <source>
        <dbReference type="ARBA" id="ARBA00022786"/>
    </source>
</evidence>
<feature type="domain" description="UBC core" evidence="9">
    <location>
        <begin position="199"/>
        <end position="366"/>
    </location>
</feature>
<keyword evidence="10" id="KW-1185">Reference proteome</keyword>
<feature type="region of interest" description="Disordered" evidence="8">
    <location>
        <begin position="122"/>
        <end position="168"/>
    </location>
</feature>
<dbReference type="Gene3D" id="3.10.110.10">
    <property type="entry name" value="Ubiquitin Conjugating Enzyme"/>
    <property type="match status" value="1"/>
</dbReference>
<evidence type="ECO:0000256" key="4">
    <source>
        <dbReference type="ARBA" id="ARBA00022741"/>
    </source>
</evidence>
<protein>
    <submittedName>
        <fullName evidence="11">LOW QUALITY PROTEIN: ubiquitin-conjugating enzyme E2 Q1-like</fullName>
    </submittedName>
</protein>
<dbReference type="CDD" id="cd23802">
    <property type="entry name" value="UBCc_UBE2Q"/>
    <property type="match status" value="1"/>
</dbReference>
<keyword evidence="7" id="KW-0832">Ubl conjugation</keyword>
<dbReference type="GO" id="GO:0004842">
    <property type="term" value="F:ubiquitin-protein transferase activity"/>
    <property type="evidence" value="ECO:0007669"/>
    <property type="project" value="UniProtKB-ARBA"/>
</dbReference>
<keyword evidence="3" id="KW-0808">Transferase</keyword>
<evidence type="ECO:0000313" key="10">
    <source>
        <dbReference type="Proteomes" id="UP000515135"/>
    </source>
</evidence>
<keyword evidence="2" id="KW-0963">Cytoplasm</keyword>
<dbReference type="KEGG" id="bbel:109463512"/>
<organism evidence="10 11">
    <name type="scientific">Branchiostoma belcheri</name>
    <name type="common">Amphioxus</name>
    <dbReference type="NCBI Taxonomy" id="7741"/>
    <lineage>
        <taxon>Eukaryota</taxon>
        <taxon>Metazoa</taxon>
        <taxon>Chordata</taxon>
        <taxon>Cephalochordata</taxon>
        <taxon>Leptocardii</taxon>
        <taxon>Amphioxiformes</taxon>
        <taxon>Branchiostomatidae</taxon>
        <taxon>Branchiostoma</taxon>
    </lineage>
</organism>
<dbReference type="OrthoDB" id="109543at2759"/>
<evidence type="ECO:0000313" key="11">
    <source>
        <dbReference type="RefSeq" id="XP_019615903.1"/>
    </source>
</evidence>
<comment type="subcellular location">
    <subcellularLocation>
        <location evidence="1">Cytoplasm</location>
    </subcellularLocation>
</comment>
<evidence type="ECO:0000256" key="7">
    <source>
        <dbReference type="ARBA" id="ARBA00022843"/>
    </source>
</evidence>
<evidence type="ECO:0000256" key="2">
    <source>
        <dbReference type="ARBA" id="ARBA00022490"/>
    </source>
</evidence>
<dbReference type="GO" id="GO:0005524">
    <property type="term" value="F:ATP binding"/>
    <property type="evidence" value="ECO:0007669"/>
    <property type="project" value="UniProtKB-KW"/>
</dbReference>
<dbReference type="FunFam" id="3.10.110.10:FF:000006">
    <property type="entry name" value="Ubiquitin-conjugating enzyme E2 Q2"/>
    <property type="match status" value="1"/>
</dbReference>
<evidence type="ECO:0000256" key="8">
    <source>
        <dbReference type="SAM" id="MobiDB-lite"/>
    </source>
</evidence>
<gene>
    <name evidence="11" type="primary">LOC109463512</name>
</gene>
<dbReference type="GO" id="GO:0005737">
    <property type="term" value="C:cytoplasm"/>
    <property type="evidence" value="ECO:0007669"/>
    <property type="project" value="UniProtKB-SubCell"/>
</dbReference>
<keyword evidence="6" id="KW-0067">ATP-binding</keyword>
<evidence type="ECO:0000259" key="9">
    <source>
        <dbReference type="PROSITE" id="PS50127"/>
    </source>
</evidence>
<dbReference type="GeneID" id="109463512"/>
<keyword evidence="4" id="KW-0547">Nucleotide-binding</keyword>
<dbReference type="PANTHER" id="PTHR24068">
    <property type="entry name" value="UBIQUITIN-CONJUGATING ENZYME E2"/>
    <property type="match status" value="1"/>
</dbReference>
<dbReference type="SMART" id="SM00212">
    <property type="entry name" value="UBCc"/>
    <property type="match status" value="1"/>
</dbReference>
<dbReference type="InterPro" id="IPR016135">
    <property type="entry name" value="UBQ-conjugating_enzyme/RWD"/>
</dbReference>
<name>A0A6P4XUY5_BRABE</name>
<dbReference type="InterPro" id="IPR000608">
    <property type="entry name" value="UBC"/>
</dbReference>
<dbReference type="RefSeq" id="XP_019615903.1">
    <property type="nucleotide sequence ID" value="XM_019760344.1"/>
</dbReference>
<proteinExistence type="predicted"/>
<sequence length="373" mass="42373">MSCFQQLRQELRQLEALFPKDHERFRVESASLDEVTCSFVSPKNDETFVIHCNITETYPHSPPMWFSESEDPVVSAAIENLSNVSGASNLLIRLMKQLATSLCNMYNVPVHPDILKLDAPMEQQNGEESSESEDDGMDSDLNEDVDEEDHFEMDEVTSERDKKKEEDEDIDTENLIVLERLKMNQRRDYLKGAVSGSVQATDRLMKELRNVYRSDSFKRGIYSVDLVNDSLYDWNIKLQGVDPDSPLYADLMVLKEKEGRDFILLNMTFKENFPFDPPFVRVIAPIINGGYVLGGGAICMELLTKQGWSSAYTIEAVIMQISATLVKGKARIQFAANKTPANQYSLARAQQSFKSLVQIHEKNGWFTPPKEDG</sequence>
<feature type="compositionally biased region" description="Acidic residues" evidence="8">
    <location>
        <begin position="128"/>
        <end position="156"/>
    </location>
</feature>
<dbReference type="AlphaFoldDB" id="A0A6P4XUY5"/>
<reference evidence="11" key="1">
    <citation type="submission" date="2025-08" db="UniProtKB">
        <authorList>
            <consortium name="RefSeq"/>
        </authorList>
    </citation>
    <scope>IDENTIFICATION</scope>
    <source>
        <tissue evidence="11">Gonad</tissue>
    </source>
</reference>
<dbReference type="SUPFAM" id="SSF54495">
    <property type="entry name" value="UBC-like"/>
    <property type="match status" value="2"/>
</dbReference>
<accession>A0A6P4XUY5</accession>
<keyword evidence="5" id="KW-0833">Ubl conjugation pathway</keyword>
<dbReference type="PROSITE" id="PS50127">
    <property type="entry name" value="UBC_2"/>
    <property type="match status" value="1"/>
</dbReference>
<evidence type="ECO:0000256" key="6">
    <source>
        <dbReference type="ARBA" id="ARBA00022840"/>
    </source>
</evidence>
<dbReference type="Pfam" id="PF00179">
    <property type="entry name" value="UQ_con"/>
    <property type="match status" value="1"/>
</dbReference>
<evidence type="ECO:0000256" key="3">
    <source>
        <dbReference type="ARBA" id="ARBA00022679"/>
    </source>
</evidence>
<dbReference type="Proteomes" id="UP000515135">
    <property type="component" value="Unplaced"/>
</dbReference>
<evidence type="ECO:0000256" key="1">
    <source>
        <dbReference type="ARBA" id="ARBA00004496"/>
    </source>
</evidence>